<evidence type="ECO:0000313" key="1">
    <source>
        <dbReference type="EMBL" id="BCY25072.1"/>
    </source>
</evidence>
<name>A0AAD1NUU0_9ACTN</name>
<dbReference type="InterPro" id="IPR000150">
    <property type="entry name" value="Cof"/>
</dbReference>
<gene>
    <name evidence="1" type="ORF">KB1_10620</name>
</gene>
<dbReference type="PANTHER" id="PTHR10000">
    <property type="entry name" value="PHOSPHOSERINE PHOSPHATASE"/>
    <property type="match status" value="1"/>
</dbReference>
<dbReference type="PANTHER" id="PTHR10000:SF53">
    <property type="entry name" value="5-AMINO-6-(5-PHOSPHO-D-RIBITYLAMINO)URACIL PHOSPHATASE YBJI-RELATED"/>
    <property type="match status" value="1"/>
</dbReference>
<dbReference type="NCBIfam" id="TIGR00099">
    <property type="entry name" value="Cof-subfamily"/>
    <property type="match status" value="1"/>
</dbReference>
<evidence type="ECO:0000313" key="2">
    <source>
        <dbReference type="Proteomes" id="UP000825072"/>
    </source>
</evidence>
<proteinExistence type="predicted"/>
<dbReference type="SUPFAM" id="SSF56784">
    <property type="entry name" value="HAD-like"/>
    <property type="match status" value="1"/>
</dbReference>
<sequence length="284" mass="31028">MDMPNPTPFPAPANDLRLVISDMDGTLLDGDGNIPSQLWPLLETMKDRDIAFVPASGRQCTTLSTMFHSHLQGMPIIAENGTYVVRDGIDISSSLIDPNLAHEVITGVRQLRDDGHDVGLVVDTKSMAYLERGDDPFVSHVATYYHSHTVVKDLTEHTDNVIKLSIYDFDEASDTTHPTMQRIAREHQVILATPNWVDIMNPGVNKGSAVEAVQRDLGVTAGQTAIFGDFLNDLEMMPLAKWSFAMANSHPDIIRASNYVAPPNTDNGVITVLSALLGVNVPTI</sequence>
<dbReference type="Gene3D" id="3.30.1240.10">
    <property type="match status" value="1"/>
</dbReference>
<dbReference type="NCBIfam" id="TIGR01484">
    <property type="entry name" value="HAD-SF-IIB"/>
    <property type="match status" value="1"/>
</dbReference>
<reference evidence="1" key="1">
    <citation type="submission" date="2021-06" db="EMBL/GenBank/DDBJ databases">
        <title>Genome sequence of Cutibacterium modestum strain KB17-24694.</title>
        <authorList>
            <person name="Dekio I."/>
            <person name="Asahina A."/>
            <person name="Nishida M."/>
        </authorList>
    </citation>
    <scope>NUCLEOTIDE SEQUENCE</scope>
    <source>
        <strain evidence="1">KB17-24694</strain>
    </source>
</reference>
<dbReference type="AlphaFoldDB" id="A0AAD1NUU0"/>
<dbReference type="InterPro" id="IPR006379">
    <property type="entry name" value="HAD-SF_hydro_IIB"/>
</dbReference>
<dbReference type="Proteomes" id="UP000825072">
    <property type="component" value="Chromosome 1"/>
</dbReference>
<dbReference type="GO" id="GO:0005829">
    <property type="term" value="C:cytosol"/>
    <property type="evidence" value="ECO:0007669"/>
    <property type="project" value="TreeGrafter"/>
</dbReference>
<accession>A0AAD1NUU0</accession>
<dbReference type="EMBL" id="AP024747">
    <property type="protein sequence ID" value="BCY25072.1"/>
    <property type="molecule type" value="Genomic_DNA"/>
</dbReference>
<dbReference type="InterPro" id="IPR036412">
    <property type="entry name" value="HAD-like_sf"/>
</dbReference>
<dbReference type="GO" id="GO:0000287">
    <property type="term" value="F:magnesium ion binding"/>
    <property type="evidence" value="ECO:0007669"/>
    <property type="project" value="TreeGrafter"/>
</dbReference>
<organism evidence="1 2">
    <name type="scientific">Cutibacterium modestum</name>
    <dbReference type="NCBI Taxonomy" id="2559073"/>
    <lineage>
        <taxon>Bacteria</taxon>
        <taxon>Bacillati</taxon>
        <taxon>Actinomycetota</taxon>
        <taxon>Actinomycetes</taxon>
        <taxon>Propionibacteriales</taxon>
        <taxon>Propionibacteriaceae</taxon>
        <taxon>Cutibacterium</taxon>
    </lineage>
</organism>
<dbReference type="InterPro" id="IPR023214">
    <property type="entry name" value="HAD_sf"/>
</dbReference>
<dbReference type="SFLD" id="SFLDS00003">
    <property type="entry name" value="Haloacid_Dehalogenase"/>
    <property type="match status" value="1"/>
</dbReference>
<keyword evidence="1" id="KW-0378">Hydrolase</keyword>
<dbReference type="SFLD" id="SFLDG01140">
    <property type="entry name" value="C2.B:_Phosphomannomutase_and_P"/>
    <property type="match status" value="1"/>
</dbReference>
<dbReference type="Pfam" id="PF08282">
    <property type="entry name" value="Hydrolase_3"/>
    <property type="match status" value="1"/>
</dbReference>
<protein>
    <submittedName>
        <fullName evidence="1">Hydrolase</fullName>
    </submittedName>
</protein>
<dbReference type="Gene3D" id="3.40.50.1000">
    <property type="entry name" value="HAD superfamily/HAD-like"/>
    <property type="match status" value="1"/>
</dbReference>
<dbReference type="GO" id="GO:0016791">
    <property type="term" value="F:phosphatase activity"/>
    <property type="evidence" value="ECO:0007669"/>
    <property type="project" value="UniProtKB-ARBA"/>
</dbReference>